<keyword evidence="6 12" id="KW-0812">Transmembrane</keyword>
<dbReference type="OrthoDB" id="9807950at2"/>
<dbReference type="Gene3D" id="3.40.1690.10">
    <property type="entry name" value="secretion proteins EscU"/>
    <property type="match status" value="1"/>
</dbReference>
<feature type="region of interest" description="Disordered" evidence="13">
    <location>
        <begin position="16"/>
        <end position="35"/>
    </location>
</feature>
<proteinExistence type="inferred from homology"/>
<evidence type="ECO:0000256" key="3">
    <source>
        <dbReference type="ARBA" id="ARBA00021622"/>
    </source>
</evidence>
<dbReference type="RefSeq" id="WP_078665277.1">
    <property type="nucleotide sequence ID" value="NZ_FUXM01000010.1"/>
</dbReference>
<feature type="transmembrane region" description="Helical" evidence="12">
    <location>
        <begin position="151"/>
        <end position="172"/>
    </location>
</feature>
<evidence type="ECO:0000256" key="2">
    <source>
        <dbReference type="ARBA" id="ARBA00010690"/>
    </source>
</evidence>
<keyword evidence="9 12" id="KW-1133">Transmembrane helix</keyword>
<dbReference type="PRINTS" id="PR00950">
    <property type="entry name" value="TYPE3IMSPROT"/>
</dbReference>
<evidence type="ECO:0000256" key="9">
    <source>
        <dbReference type="ARBA" id="ARBA00022989"/>
    </source>
</evidence>
<evidence type="ECO:0000256" key="12">
    <source>
        <dbReference type="RuleBase" id="RU364091"/>
    </source>
</evidence>
<dbReference type="Proteomes" id="UP000189933">
    <property type="component" value="Unassembled WGS sequence"/>
</dbReference>
<keyword evidence="15" id="KW-1185">Reference proteome</keyword>
<gene>
    <name evidence="12" type="primary">flhB</name>
    <name evidence="14" type="ORF">SAMN02745885_01195</name>
</gene>
<keyword evidence="4 12" id="KW-0813">Transport</keyword>
<evidence type="ECO:0000256" key="5">
    <source>
        <dbReference type="ARBA" id="ARBA00022475"/>
    </source>
</evidence>
<keyword evidence="7 12" id="KW-1005">Bacterial flagellum biogenesis</keyword>
<name>A0A1T4P9C9_9FIRM</name>
<comment type="function">
    <text evidence="12">Required for formation of the rod structure in the basal body of the flagellar apparatus. Together with FliI and FliH, may constitute the export apparatus of flagellin.</text>
</comment>
<dbReference type="GO" id="GO:0044780">
    <property type="term" value="P:bacterial-type flagellum assembly"/>
    <property type="evidence" value="ECO:0007669"/>
    <property type="project" value="InterPro"/>
</dbReference>
<organism evidence="14 15">
    <name type="scientific">Carboxydocella sporoproducens DSM 16521</name>
    <dbReference type="NCBI Taxonomy" id="1121270"/>
    <lineage>
        <taxon>Bacteria</taxon>
        <taxon>Bacillati</taxon>
        <taxon>Bacillota</taxon>
        <taxon>Clostridia</taxon>
        <taxon>Eubacteriales</taxon>
        <taxon>Clostridiales Family XVI. Incertae Sedis</taxon>
        <taxon>Carboxydocella</taxon>
    </lineage>
</organism>
<dbReference type="InterPro" id="IPR006135">
    <property type="entry name" value="T3SS_substrate_exporter"/>
</dbReference>
<keyword evidence="5 12" id="KW-1003">Cell membrane</keyword>
<evidence type="ECO:0000256" key="6">
    <source>
        <dbReference type="ARBA" id="ARBA00022692"/>
    </source>
</evidence>
<dbReference type="InterPro" id="IPR006136">
    <property type="entry name" value="FlhB"/>
</dbReference>
<dbReference type="Gene3D" id="6.10.250.2080">
    <property type="match status" value="1"/>
</dbReference>
<evidence type="ECO:0000313" key="14">
    <source>
        <dbReference type="EMBL" id="SJZ88102.1"/>
    </source>
</evidence>
<keyword evidence="14" id="KW-0282">Flagellum</keyword>
<evidence type="ECO:0000256" key="13">
    <source>
        <dbReference type="SAM" id="MobiDB-lite"/>
    </source>
</evidence>
<evidence type="ECO:0000256" key="1">
    <source>
        <dbReference type="ARBA" id="ARBA00004651"/>
    </source>
</evidence>
<dbReference type="SUPFAM" id="SSF160544">
    <property type="entry name" value="EscU C-terminal domain-like"/>
    <property type="match status" value="1"/>
</dbReference>
<keyword evidence="14" id="KW-0966">Cell projection</keyword>
<feature type="transmembrane region" description="Helical" evidence="12">
    <location>
        <begin position="40"/>
        <end position="61"/>
    </location>
</feature>
<protein>
    <recommendedName>
        <fullName evidence="3 12">Flagellar biosynthetic protein FlhB</fullName>
    </recommendedName>
</protein>
<dbReference type="AlphaFoldDB" id="A0A1T4P9C9"/>
<reference evidence="15" key="1">
    <citation type="submission" date="2017-02" db="EMBL/GenBank/DDBJ databases">
        <authorList>
            <person name="Varghese N."/>
            <person name="Submissions S."/>
        </authorList>
    </citation>
    <scope>NUCLEOTIDE SEQUENCE [LARGE SCALE GENOMIC DNA]</scope>
    <source>
        <strain evidence="15">DSM 16521</strain>
    </source>
</reference>
<comment type="similarity">
    <text evidence="2 12">Belongs to the type III secretion exporter family.</text>
</comment>
<accession>A0A1T4P9C9</accession>
<dbReference type="EMBL" id="FUXM01000010">
    <property type="protein sequence ID" value="SJZ88102.1"/>
    <property type="molecule type" value="Genomic_DNA"/>
</dbReference>
<evidence type="ECO:0000256" key="10">
    <source>
        <dbReference type="ARBA" id="ARBA00023136"/>
    </source>
</evidence>
<feature type="transmembrane region" description="Helical" evidence="12">
    <location>
        <begin position="100"/>
        <end position="125"/>
    </location>
</feature>
<dbReference type="NCBIfam" id="TIGR00328">
    <property type="entry name" value="flhB"/>
    <property type="match status" value="1"/>
</dbReference>
<keyword evidence="10 12" id="KW-0472">Membrane</keyword>
<dbReference type="FunFam" id="3.40.1690.10:FF:000001">
    <property type="entry name" value="Flagellar biosynthetic protein FlhB"/>
    <property type="match status" value="1"/>
</dbReference>
<feature type="compositionally biased region" description="Basic and acidic residues" evidence="13">
    <location>
        <begin position="16"/>
        <end position="25"/>
    </location>
</feature>
<evidence type="ECO:0000313" key="15">
    <source>
        <dbReference type="Proteomes" id="UP000189933"/>
    </source>
</evidence>
<dbReference type="InterPro" id="IPR029025">
    <property type="entry name" value="T3SS_substrate_exporter_C"/>
</dbReference>
<sequence length="362" mass="40793">MLELKLQQLQLFAGEKTEEATPKRRQEARRKGQVPRSPEVGSAFVLLSAFTILYLTSNFAYQTMGEFIRNIYGVQLKEHLLTTNTIPVLLWQGILVGAKILIPLLLGAIIAGVAVNLIQTGFLLTTEGLTMKWERIDPVEGFKRIFSKRTLVELIKSLFKVTIVALVAYGIIKNQIMFFPGLQTVELNTGLAFIGHMIIKIGLYTSGMLVVLALFDYAYQRWEFNKSLRMSKEEIKEEYKQTEGNPQIKAKIKERMRALAQRRMMQEVPRADVVITNPTHFAVAIKYQAGIMPAPVVVAKGTDLLAKRIKEIAREHGVVTVENKPLAQALYKSVEIGEFIPPELFQAVAEVLAYVYKLKGKI</sequence>
<dbReference type="GO" id="GO:0009306">
    <property type="term" value="P:protein secretion"/>
    <property type="evidence" value="ECO:0007669"/>
    <property type="project" value="InterPro"/>
</dbReference>
<dbReference type="PANTHER" id="PTHR30531">
    <property type="entry name" value="FLAGELLAR BIOSYNTHETIC PROTEIN FLHB"/>
    <property type="match status" value="1"/>
</dbReference>
<evidence type="ECO:0000256" key="7">
    <source>
        <dbReference type="ARBA" id="ARBA00022795"/>
    </source>
</evidence>
<evidence type="ECO:0000256" key="8">
    <source>
        <dbReference type="ARBA" id="ARBA00022927"/>
    </source>
</evidence>
<keyword evidence="11 12" id="KW-1006">Bacterial flagellum protein export</keyword>
<comment type="subcellular location">
    <subcellularLocation>
        <location evidence="1">Cell membrane</location>
        <topology evidence="1">Multi-pass membrane protein</topology>
    </subcellularLocation>
</comment>
<dbReference type="Pfam" id="PF01312">
    <property type="entry name" value="Bac_export_2"/>
    <property type="match status" value="1"/>
</dbReference>
<dbReference type="PANTHER" id="PTHR30531:SF12">
    <property type="entry name" value="FLAGELLAR BIOSYNTHETIC PROTEIN FLHB"/>
    <property type="match status" value="1"/>
</dbReference>
<keyword evidence="8 12" id="KW-0653">Protein transport</keyword>
<evidence type="ECO:0000256" key="4">
    <source>
        <dbReference type="ARBA" id="ARBA00022448"/>
    </source>
</evidence>
<keyword evidence="14" id="KW-0969">Cilium</keyword>
<evidence type="ECO:0000256" key="11">
    <source>
        <dbReference type="ARBA" id="ARBA00023225"/>
    </source>
</evidence>
<dbReference type="GO" id="GO:0005886">
    <property type="term" value="C:plasma membrane"/>
    <property type="evidence" value="ECO:0007669"/>
    <property type="project" value="UniProtKB-SubCell"/>
</dbReference>
<feature type="transmembrane region" description="Helical" evidence="12">
    <location>
        <begin position="192"/>
        <end position="219"/>
    </location>
</feature>